<dbReference type="InterPro" id="IPR011006">
    <property type="entry name" value="CheY-like_superfamily"/>
</dbReference>
<organism evidence="3 4">
    <name type="scientific">Tritonibacter multivorans</name>
    <dbReference type="NCBI Taxonomy" id="928856"/>
    <lineage>
        <taxon>Bacteria</taxon>
        <taxon>Pseudomonadati</taxon>
        <taxon>Pseudomonadota</taxon>
        <taxon>Alphaproteobacteria</taxon>
        <taxon>Rhodobacterales</taxon>
        <taxon>Paracoccaceae</taxon>
        <taxon>Tritonibacter</taxon>
    </lineage>
</organism>
<dbReference type="RefSeq" id="WP_235861196.1">
    <property type="nucleotide sequence ID" value="NZ_FOMC01000015.1"/>
</dbReference>
<dbReference type="Proteomes" id="UP000052022">
    <property type="component" value="Unassembled WGS sequence"/>
</dbReference>
<dbReference type="Pfam" id="PF00072">
    <property type="entry name" value="Response_reg"/>
    <property type="match status" value="1"/>
</dbReference>
<sequence>MAHVLVLEDDPGLRLVFAEALRRQGDRVDAVGSCAEAIAYLRCVCPSLVVLDLKIGSELSLSVADYAALRYPQLPVLCVTGCGMFAHGELFALSPNISCVLRKPVSIQDFRSTVQHMCTTLRCAAS</sequence>
<protein>
    <submittedName>
        <fullName evidence="3">Two-component response regulator VirG</fullName>
    </submittedName>
</protein>
<name>A0A0P1GR95_9RHOB</name>
<evidence type="ECO:0000313" key="4">
    <source>
        <dbReference type="Proteomes" id="UP000052022"/>
    </source>
</evidence>
<dbReference type="Gene3D" id="3.40.50.2300">
    <property type="match status" value="1"/>
</dbReference>
<evidence type="ECO:0000259" key="2">
    <source>
        <dbReference type="PROSITE" id="PS50110"/>
    </source>
</evidence>
<reference evidence="3 4" key="1">
    <citation type="submission" date="2015-09" db="EMBL/GenBank/DDBJ databases">
        <authorList>
            <consortium name="Swine Surveillance"/>
        </authorList>
    </citation>
    <scope>NUCLEOTIDE SEQUENCE [LARGE SCALE GENOMIC DNA]</scope>
    <source>
        <strain evidence="3 4">CECT 7557</strain>
    </source>
</reference>
<accession>A0A0P1GR95</accession>
<keyword evidence="1" id="KW-0597">Phosphoprotein</keyword>
<dbReference type="EMBL" id="CYSD01000018">
    <property type="protein sequence ID" value="CUH77107.1"/>
    <property type="molecule type" value="Genomic_DNA"/>
</dbReference>
<evidence type="ECO:0000313" key="3">
    <source>
        <dbReference type="EMBL" id="CUH77107.1"/>
    </source>
</evidence>
<dbReference type="GO" id="GO:0000160">
    <property type="term" value="P:phosphorelay signal transduction system"/>
    <property type="evidence" value="ECO:0007669"/>
    <property type="project" value="InterPro"/>
</dbReference>
<feature type="modified residue" description="4-aspartylphosphate" evidence="1">
    <location>
        <position position="52"/>
    </location>
</feature>
<keyword evidence="4" id="KW-1185">Reference proteome</keyword>
<feature type="domain" description="Response regulatory" evidence="2">
    <location>
        <begin position="3"/>
        <end position="118"/>
    </location>
</feature>
<dbReference type="STRING" id="928856.SAMN04488049_1154"/>
<dbReference type="InterPro" id="IPR001789">
    <property type="entry name" value="Sig_transdc_resp-reg_receiver"/>
</dbReference>
<dbReference type="PROSITE" id="PS50110">
    <property type="entry name" value="RESPONSE_REGULATORY"/>
    <property type="match status" value="1"/>
</dbReference>
<gene>
    <name evidence="3" type="ORF">TRM7557_01210</name>
</gene>
<dbReference type="SMART" id="SM00448">
    <property type="entry name" value="REC"/>
    <property type="match status" value="1"/>
</dbReference>
<dbReference type="SUPFAM" id="SSF52172">
    <property type="entry name" value="CheY-like"/>
    <property type="match status" value="1"/>
</dbReference>
<proteinExistence type="predicted"/>
<evidence type="ECO:0000256" key="1">
    <source>
        <dbReference type="PROSITE-ProRule" id="PRU00169"/>
    </source>
</evidence>
<dbReference type="AlphaFoldDB" id="A0A0P1GR95"/>